<evidence type="ECO:0000256" key="1">
    <source>
        <dbReference type="PROSITE-ProRule" id="PRU00409"/>
    </source>
</evidence>
<organism evidence="3 4">
    <name type="scientific">Campylobacter concisus</name>
    <dbReference type="NCBI Taxonomy" id="199"/>
    <lineage>
        <taxon>Bacteria</taxon>
        <taxon>Pseudomonadati</taxon>
        <taxon>Campylobacterota</taxon>
        <taxon>Epsilonproteobacteria</taxon>
        <taxon>Campylobacterales</taxon>
        <taxon>Campylobacteraceae</taxon>
        <taxon>Campylobacter</taxon>
    </lineage>
</organism>
<dbReference type="Pfam" id="PF21360">
    <property type="entry name" value="PylC-like_N"/>
    <property type="match status" value="1"/>
</dbReference>
<dbReference type="Pfam" id="PF15632">
    <property type="entry name" value="ATPgrasp_Ter"/>
    <property type="match status" value="1"/>
</dbReference>
<dbReference type="InterPro" id="IPR011761">
    <property type="entry name" value="ATP-grasp"/>
</dbReference>
<evidence type="ECO:0000313" key="3">
    <source>
        <dbReference type="EMBL" id="QPH98146.1"/>
    </source>
</evidence>
<dbReference type="PROSITE" id="PS50975">
    <property type="entry name" value="ATP_GRASP"/>
    <property type="match status" value="1"/>
</dbReference>
<evidence type="ECO:0000259" key="2">
    <source>
        <dbReference type="PROSITE" id="PS50975"/>
    </source>
</evidence>
<dbReference type="SUPFAM" id="SSF56059">
    <property type="entry name" value="Glutathione synthetase ATP-binding domain-like"/>
    <property type="match status" value="1"/>
</dbReference>
<dbReference type="InterPro" id="IPR005479">
    <property type="entry name" value="CPAse_ATP-bd"/>
</dbReference>
<dbReference type="GO" id="GO:0046872">
    <property type="term" value="F:metal ion binding"/>
    <property type="evidence" value="ECO:0007669"/>
    <property type="project" value="InterPro"/>
</dbReference>
<dbReference type="PROSITE" id="PS00866">
    <property type="entry name" value="CPSASE_1"/>
    <property type="match status" value="1"/>
</dbReference>
<sequence length="331" mass="36929">MVTGIGGGGHGEQILKSLKLIEDIDLTIIGTDISEFSTGKALVDHFYVVPKVTESNYKNVVFNIIKKHNISFIFHGSEAELKFISEYRSEFERIGIGHPLNSKEVISLCMNKFNTYVFLKEKGIALPKFKKIASLDDIGEIDFYPLVLKPSTGSGGSADVYVVFDEYDCRLLAEFMLRHNVDLVAQEYIGTHENEYTIGVSSDKNGNILGSIVVKRIINNALSTNKKLNGCVISSGVSQGYVCHREDLQRQAEHIARVLDSRGPLNIQCREVGGKLMLFEINPRLSGTTSLRAMAGYNEPEIIIKNDIFGKVQNVSYKDMLIMRTIKELII</sequence>
<dbReference type="InterPro" id="IPR048764">
    <property type="entry name" value="PylC_N"/>
</dbReference>
<dbReference type="EMBL" id="CP049263">
    <property type="protein sequence ID" value="QPH98146.1"/>
    <property type="molecule type" value="Genomic_DNA"/>
</dbReference>
<protein>
    <submittedName>
        <fullName evidence="3">ATP-grasp domain-containing protein</fullName>
    </submittedName>
</protein>
<keyword evidence="1" id="KW-0547">Nucleotide-binding</keyword>
<dbReference type="Gene3D" id="3.40.50.20">
    <property type="match status" value="1"/>
</dbReference>
<dbReference type="AlphaFoldDB" id="A0A7S9RUH1"/>
<reference evidence="3 4" key="2">
    <citation type="journal article" date="2020" name="Microb. Genom.">
        <title>Analysis of complete Campylobacter concisus genomes identifies genomospecies features, secretion systems and novel plasmids and their association with severe ulcerative colitis.</title>
        <authorList>
            <person name="Liu F."/>
            <person name="Chen S."/>
            <person name="Luu L.D.W."/>
            <person name="Lee S.A."/>
            <person name="Tay A.C.Y."/>
            <person name="Wu R."/>
            <person name="Riordan S.M."/>
            <person name="Lan R."/>
            <person name="Liu L."/>
            <person name="Zhang L."/>
        </authorList>
    </citation>
    <scope>NUCLEOTIDE SEQUENCE [LARGE SCALE GENOMIC DNA]</scope>
    <source>
        <strain evidence="3 4">H16O-S1</strain>
    </source>
</reference>
<dbReference type="Proteomes" id="UP000594571">
    <property type="component" value="Chromosome"/>
</dbReference>
<accession>A0A7S9RUH1</accession>
<dbReference type="Gene3D" id="3.30.470.20">
    <property type="entry name" value="ATP-grasp fold, B domain"/>
    <property type="match status" value="1"/>
</dbReference>
<feature type="domain" description="ATP-grasp" evidence="2">
    <location>
        <begin position="116"/>
        <end position="308"/>
    </location>
</feature>
<dbReference type="NCBIfam" id="NF009402">
    <property type="entry name" value="PRK12767.1-1"/>
    <property type="match status" value="1"/>
</dbReference>
<gene>
    <name evidence="3" type="ORF">CVS89_07805</name>
</gene>
<proteinExistence type="predicted"/>
<reference evidence="3 4" key="1">
    <citation type="journal article" date="2018" name="Emerg. Microbes Infect.">
        <title>Genomic analysis of oral Campylobacter concisus strains identified a potential bacterial molecular marker associated with active Crohn's disease.</title>
        <authorList>
            <person name="Liu F."/>
            <person name="Ma R."/>
            <person name="Tay C.Y.A."/>
            <person name="Octavia S."/>
            <person name="Lan R."/>
            <person name="Chung H.K.L."/>
            <person name="Riordan S.M."/>
            <person name="Grimm M.C."/>
            <person name="Leong R.W."/>
            <person name="Tanaka M.M."/>
            <person name="Connor S."/>
            <person name="Zhang L."/>
        </authorList>
    </citation>
    <scope>NUCLEOTIDE SEQUENCE [LARGE SCALE GENOMIC DNA]</scope>
    <source>
        <strain evidence="3 4">H16O-S1</strain>
    </source>
</reference>
<dbReference type="GO" id="GO:0005524">
    <property type="term" value="F:ATP binding"/>
    <property type="evidence" value="ECO:0007669"/>
    <property type="project" value="UniProtKB-UniRule"/>
</dbReference>
<name>A0A7S9RUH1_9BACT</name>
<keyword evidence="1" id="KW-0067">ATP-binding</keyword>
<evidence type="ECO:0000313" key="4">
    <source>
        <dbReference type="Proteomes" id="UP000594571"/>
    </source>
</evidence>